<dbReference type="AlphaFoldDB" id="K0YVC2"/>
<dbReference type="GO" id="GO:0051539">
    <property type="term" value="F:4 iron, 4 sulfur cluster binding"/>
    <property type="evidence" value="ECO:0007669"/>
    <property type="project" value="InterPro"/>
</dbReference>
<proteinExistence type="predicted"/>
<dbReference type="InterPro" id="IPR028261">
    <property type="entry name" value="DPD_II"/>
</dbReference>
<dbReference type="GO" id="GO:0016491">
    <property type="term" value="F:oxidoreductase activity"/>
    <property type="evidence" value="ECO:0007669"/>
    <property type="project" value="InterPro"/>
</dbReference>
<accession>K0YVC2</accession>
<organism evidence="2 3">
    <name type="scientific">Slackia piriformis YIT 12062</name>
    <dbReference type="NCBI Taxonomy" id="742818"/>
    <lineage>
        <taxon>Bacteria</taxon>
        <taxon>Bacillati</taxon>
        <taxon>Actinomycetota</taxon>
        <taxon>Coriobacteriia</taxon>
        <taxon>Eggerthellales</taxon>
        <taxon>Eggerthellaceae</taxon>
        <taxon>Slackia</taxon>
    </lineage>
</organism>
<name>K0YVC2_9ACTN</name>
<reference evidence="2 3" key="1">
    <citation type="submission" date="2012-08" db="EMBL/GenBank/DDBJ databases">
        <title>The Genome Sequence of Slackia piriformis YIT 12062.</title>
        <authorList>
            <consortium name="The Broad Institute Genome Sequencing Platform"/>
            <person name="Earl A."/>
            <person name="Ward D."/>
            <person name="Feldgarden M."/>
            <person name="Gevers D."/>
            <person name="Morotomi M."/>
            <person name="Walker B."/>
            <person name="Young S.K."/>
            <person name="Zeng Q."/>
            <person name="Gargeya S."/>
            <person name="Fitzgerald M."/>
            <person name="Haas B."/>
            <person name="Abouelleil A."/>
            <person name="Alvarado L."/>
            <person name="Arachchi H.M."/>
            <person name="Berlin A.M."/>
            <person name="Chapman S.B."/>
            <person name="Goldberg J."/>
            <person name="Griggs A."/>
            <person name="Gujja S."/>
            <person name="Hansen M."/>
            <person name="Howarth C."/>
            <person name="Imamovic A."/>
            <person name="Larimer J."/>
            <person name="McCowen C."/>
            <person name="Montmayeur A."/>
            <person name="Murphy C."/>
            <person name="Neiman D."/>
            <person name="Pearson M."/>
            <person name="Priest M."/>
            <person name="Roberts A."/>
            <person name="Saif S."/>
            <person name="Shea T."/>
            <person name="Sisk P."/>
            <person name="Sykes S."/>
            <person name="Wortman J."/>
            <person name="Nusbaum C."/>
            <person name="Birren B."/>
        </authorList>
    </citation>
    <scope>NUCLEOTIDE SEQUENCE [LARGE SCALE GENOMIC DNA]</scope>
    <source>
        <strain evidence="2 3">YIT 12062</strain>
    </source>
</reference>
<dbReference type="InterPro" id="IPR023753">
    <property type="entry name" value="FAD/NAD-binding_dom"/>
</dbReference>
<dbReference type="Pfam" id="PF07992">
    <property type="entry name" value="Pyr_redox_2"/>
    <property type="match status" value="1"/>
</dbReference>
<evidence type="ECO:0000259" key="1">
    <source>
        <dbReference type="SMART" id="SM00928"/>
    </source>
</evidence>
<dbReference type="FunCoup" id="K0YVC2">
    <property type="interactions" value="83"/>
</dbReference>
<dbReference type="EMBL" id="ADMD01000007">
    <property type="protein sequence ID" value="EJZ83434.1"/>
    <property type="molecule type" value="Genomic_DNA"/>
</dbReference>
<dbReference type="SMART" id="SM00928">
    <property type="entry name" value="NADH_4Fe-4S"/>
    <property type="match status" value="1"/>
</dbReference>
<keyword evidence="3" id="KW-1185">Reference proteome</keyword>
<dbReference type="HOGENOM" id="CLU_000422_3_4_11"/>
<dbReference type="PATRIC" id="fig|742818.3.peg.994"/>
<dbReference type="PRINTS" id="PR00419">
    <property type="entry name" value="ADXRDTASE"/>
</dbReference>
<dbReference type="Gene3D" id="3.50.50.100">
    <property type="match status" value="1"/>
</dbReference>
<dbReference type="Gene3D" id="1.10.1060.10">
    <property type="entry name" value="Alpha-helical ferredoxin"/>
    <property type="match status" value="1"/>
</dbReference>
<gene>
    <name evidence="2" type="ORF">HMPREF9451_00939</name>
</gene>
<evidence type="ECO:0000313" key="2">
    <source>
        <dbReference type="EMBL" id="EJZ83434.1"/>
    </source>
</evidence>
<dbReference type="NCBIfam" id="NF009410">
    <property type="entry name" value="PRK12771.1"/>
    <property type="match status" value="1"/>
</dbReference>
<dbReference type="PANTHER" id="PTHR42783">
    <property type="entry name" value="GLUTAMATE SYNTHASE [NADPH] SMALL CHAIN"/>
    <property type="match status" value="1"/>
</dbReference>
<dbReference type="InParanoid" id="K0YVC2"/>
<dbReference type="InterPro" id="IPR036188">
    <property type="entry name" value="FAD/NAD-bd_sf"/>
</dbReference>
<dbReference type="Gene3D" id="3.50.50.60">
    <property type="entry name" value="FAD/NAD(P)-binding domain"/>
    <property type="match status" value="2"/>
</dbReference>
<sequence>MSIANPSPQTGLFAAMSGQCGATARRLGATARGTCPVDMTRAHVGVAHAQSCGKCVPCRIGLASISDMLEEIIDGRAHEGALEDLEELAEHIRVSSDCAIGYQAAEQALISIRAFREDFEQHMAHGSCLRSSSQGAPCVVSCPAHVDVPGYIALTAAGRFDDAVELIRKDNPFPSACAYVCEHPCEHTCRRAMVDDAVNIRGLKRYAVDHAFRPRDVRRLASTGKRVAVVGAGPSGLSAAYYLARLGHRVDVYERLEKAGGMLRYGIPNYRFPKDILDEEVRSIEQAGVEIHCGVEVGTDISLSELRSQFDAVYVAIGAHGDKKVGMPGEDARGVVSAVQLLREVAQGRPYDWRGKKVCIVGGGNVAMDAARTAVRLGADRVTVVYRRRVADMTALAEEIEGAVADGCHIADLMAPLRIECNGEGEAVSLVVQPQIIGPVKGGRPSPMPADRDETALPCDVVVVAIGQEIQACSFEKEGMTCKRGSFFVEEDLSAVAMEGIYAGGDCMRGPATAILAIADGQTAAKTIDRDLGFHRELVLDIDLPPVRLEDRIACGRAVLGERPGEERRRDFELVEYGFSDREMRQEAARCLNCDHFGCGILRKEGRLAW</sequence>
<evidence type="ECO:0000313" key="3">
    <source>
        <dbReference type="Proteomes" id="UP000006069"/>
    </source>
</evidence>
<dbReference type="InterPro" id="IPR019575">
    <property type="entry name" value="Nuop51_4Fe4S-bd"/>
</dbReference>
<dbReference type="Pfam" id="PF10589">
    <property type="entry name" value="NADH_4Fe-4S"/>
    <property type="match status" value="1"/>
</dbReference>
<dbReference type="eggNOG" id="COG0493">
    <property type="taxonomic scope" value="Bacteria"/>
</dbReference>
<dbReference type="SUPFAM" id="SSF46548">
    <property type="entry name" value="alpha-helical ferredoxin"/>
    <property type="match status" value="2"/>
</dbReference>
<feature type="domain" description="NADH-ubiquinone oxidoreductase 51kDa subunit iron-sulphur binding" evidence="1">
    <location>
        <begin position="37"/>
        <end position="82"/>
    </location>
</feature>
<dbReference type="RefSeq" id="WP_009139153.1">
    <property type="nucleotide sequence ID" value="NZ_JH815198.1"/>
</dbReference>
<dbReference type="InterPro" id="IPR009051">
    <property type="entry name" value="Helical_ferredxn"/>
</dbReference>
<comment type="caution">
    <text evidence="2">The sequence shown here is derived from an EMBL/GenBank/DDBJ whole genome shotgun (WGS) entry which is preliminary data.</text>
</comment>
<dbReference type="PANTHER" id="PTHR42783:SF3">
    <property type="entry name" value="GLUTAMATE SYNTHASE [NADPH] SMALL CHAIN-RELATED"/>
    <property type="match status" value="1"/>
</dbReference>
<protein>
    <recommendedName>
        <fullName evidence="1">NADH-ubiquinone oxidoreductase 51kDa subunit iron-sulphur binding domain-containing protein</fullName>
    </recommendedName>
</protein>
<dbReference type="SUPFAM" id="SSF140490">
    <property type="entry name" value="Nqo1C-terminal domain-like"/>
    <property type="match status" value="1"/>
</dbReference>
<dbReference type="InterPro" id="IPR037207">
    <property type="entry name" value="Nuop51_4Fe4S-bd_sf"/>
</dbReference>
<dbReference type="SUPFAM" id="SSF51971">
    <property type="entry name" value="Nucleotide-binding domain"/>
    <property type="match status" value="2"/>
</dbReference>
<dbReference type="Pfam" id="PF14691">
    <property type="entry name" value="Fer4_20"/>
    <property type="match status" value="1"/>
</dbReference>
<dbReference type="Proteomes" id="UP000006069">
    <property type="component" value="Unassembled WGS sequence"/>
</dbReference>